<feature type="compositionally biased region" description="Pro residues" evidence="1">
    <location>
        <begin position="316"/>
        <end position="325"/>
    </location>
</feature>
<feature type="region of interest" description="Disordered" evidence="1">
    <location>
        <begin position="290"/>
        <end position="325"/>
    </location>
</feature>
<gene>
    <name evidence="2" type="ORF">I3842_15G049300</name>
</gene>
<feature type="compositionally biased region" description="Basic residues" evidence="1">
    <location>
        <begin position="139"/>
        <end position="159"/>
    </location>
</feature>
<evidence type="ECO:0000313" key="3">
    <source>
        <dbReference type="Proteomes" id="UP000811246"/>
    </source>
</evidence>
<evidence type="ECO:0000256" key="1">
    <source>
        <dbReference type="SAM" id="MobiDB-lite"/>
    </source>
</evidence>
<feature type="compositionally biased region" description="Basic and acidic residues" evidence="1">
    <location>
        <begin position="117"/>
        <end position="130"/>
    </location>
</feature>
<dbReference type="AlphaFoldDB" id="A0A922A4A5"/>
<evidence type="ECO:0000313" key="2">
    <source>
        <dbReference type="EMBL" id="KAG6674569.1"/>
    </source>
</evidence>
<proteinExistence type="predicted"/>
<comment type="caution">
    <text evidence="2">The sequence shown here is derived from an EMBL/GenBank/DDBJ whole genome shotgun (WGS) entry which is preliminary data.</text>
</comment>
<protein>
    <submittedName>
        <fullName evidence="2">Uncharacterized protein</fullName>
    </submittedName>
</protein>
<feature type="region of interest" description="Disordered" evidence="1">
    <location>
        <begin position="17"/>
        <end position="165"/>
    </location>
</feature>
<name>A0A922A4A5_CARIL</name>
<dbReference type="EMBL" id="CM031839">
    <property type="protein sequence ID" value="KAG6674569.1"/>
    <property type="molecule type" value="Genomic_DNA"/>
</dbReference>
<feature type="compositionally biased region" description="Low complexity" evidence="1">
    <location>
        <begin position="95"/>
        <end position="108"/>
    </location>
</feature>
<sequence>MKRKAAELETEAAEIGLLASGGNGTSQQVNTPTITTTTTDVCGSTPDPVKGGGVDFCDSMAEKELGSQNDVEFNLEDEEALKSKGTPPASNWSASSKDSLQDQTDQSDTYISNYDETSGHEGDEPKKADLVMENNRVPALHKRKISQRQSKDKRRRSHEHKGVDFCDSMAEKELGIQNDGEFNLGDEEALKSKGTPLAINLSAGSKDSLHDQTDQNYTYISNYDETRGHKRDELNEADLGMENKRVQRRSLPEKMSAFLDEFPGKCARLQSFESRSGDYSGRVILAEYFDTERRDRSSSRMPNPGIKRPPVTVIQTPPPPPPPTV</sequence>
<organism evidence="2 3">
    <name type="scientific">Carya illinoinensis</name>
    <name type="common">Pecan</name>
    <dbReference type="NCBI Taxonomy" id="32201"/>
    <lineage>
        <taxon>Eukaryota</taxon>
        <taxon>Viridiplantae</taxon>
        <taxon>Streptophyta</taxon>
        <taxon>Embryophyta</taxon>
        <taxon>Tracheophyta</taxon>
        <taxon>Spermatophyta</taxon>
        <taxon>Magnoliopsida</taxon>
        <taxon>eudicotyledons</taxon>
        <taxon>Gunneridae</taxon>
        <taxon>Pentapetalae</taxon>
        <taxon>rosids</taxon>
        <taxon>fabids</taxon>
        <taxon>Fagales</taxon>
        <taxon>Juglandaceae</taxon>
        <taxon>Carya</taxon>
    </lineage>
</organism>
<reference evidence="2" key="1">
    <citation type="submission" date="2021-01" db="EMBL/GenBank/DDBJ databases">
        <authorList>
            <person name="Lovell J.T."/>
            <person name="Bentley N."/>
            <person name="Bhattarai G."/>
            <person name="Jenkins J.W."/>
            <person name="Sreedasyam A."/>
            <person name="Alarcon Y."/>
            <person name="Bock C."/>
            <person name="Boston L."/>
            <person name="Carlson J."/>
            <person name="Cervantes K."/>
            <person name="Clermont K."/>
            <person name="Krom N."/>
            <person name="Kubenka K."/>
            <person name="Mamidi S."/>
            <person name="Mattison C."/>
            <person name="Monteros M."/>
            <person name="Pisani C."/>
            <person name="Plott C."/>
            <person name="Rajasekar S."/>
            <person name="Rhein H.S."/>
            <person name="Rohla C."/>
            <person name="Song M."/>
            <person name="Hilaire R.S."/>
            <person name="Shu S."/>
            <person name="Wells L."/>
            <person name="Wang X."/>
            <person name="Webber J."/>
            <person name="Heerema R.J."/>
            <person name="Klein P."/>
            <person name="Conner P."/>
            <person name="Grauke L."/>
            <person name="Grimwood J."/>
            <person name="Schmutz J."/>
            <person name="Randall J.J."/>
        </authorList>
    </citation>
    <scope>NUCLEOTIDE SEQUENCE</scope>
    <source>
        <tissue evidence="2">Leaf</tissue>
    </source>
</reference>
<dbReference type="Proteomes" id="UP000811246">
    <property type="component" value="Chromosome 15"/>
</dbReference>
<accession>A0A922A4A5</accession>